<evidence type="ECO:0000256" key="7">
    <source>
        <dbReference type="ARBA" id="ARBA00022908"/>
    </source>
</evidence>
<dbReference type="EMBL" id="SGKU01000030">
    <property type="protein sequence ID" value="NFA43143.1"/>
    <property type="molecule type" value="Genomic_DNA"/>
</dbReference>
<comment type="caution">
    <text evidence="14">The sequence shown here is derived from an EMBL/GenBank/DDBJ whole genome shotgun (WGS) entry which is preliminary data.</text>
</comment>
<gene>
    <name evidence="14" type="ORF">EXM65_11290</name>
</gene>
<evidence type="ECO:0000256" key="8">
    <source>
        <dbReference type="ARBA" id="ARBA00023125"/>
    </source>
</evidence>
<dbReference type="GO" id="GO:0015074">
    <property type="term" value="P:DNA integration"/>
    <property type="evidence" value="ECO:0007669"/>
    <property type="project" value="UniProtKB-KW"/>
</dbReference>
<dbReference type="PANTHER" id="PTHR30349:SF77">
    <property type="entry name" value="TYROSINE RECOMBINASE XERC"/>
    <property type="match status" value="1"/>
</dbReference>
<evidence type="ECO:0000313" key="14">
    <source>
        <dbReference type="EMBL" id="NFA43143.1"/>
    </source>
</evidence>
<keyword evidence="10" id="KW-0131">Cell cycle</keyword>
<evidence type="ECO:0000256" key="4">
    <source>
        <dbReference type="ARBA" id="ARBA00022490"/>
    </source>
</evidence>
<dbReference type="GO" id="GO:0006310">
    <property type="term" value="P:DNA recombination"/>
    <property type="evidence" value="ECO:0007669"/>
    <property type="project" value="UniProtKB-KW"/>
</dbReference>
<dbReference type="InterPro" id="IPR013762">
    <property type="entry name" value="Integrase-like_cat_sf"/>
</dbReference>
<dbReference type="AlphaFoldDB" id="A0A6M0SP91"/>
<keyword evidence="7" id="KW-0229">DNA integration</keyword>
<dbReference type="GO" id="GO:0003677">
    <property type="term" value="F:DNA binding"/>
    <property type="evidence" value="ECO:0007669"/>
    <property type="project" value="UniProtKB-UniRule"/>
</dbReference>
<proteinExistence type="inferred from homology"/>
<evidence type="ECO:0000256" key="1">
    <source>
        <dbReference type="ARBA" id="ARBA00003283"/>
    </source>
</evidence>
<dbReference type="GO" id="GO:0005737">
    <property type="term" value="C:cytoplasm"/>
    <property type="evidence" value="ECO:0007669"/>
    <property type="project" value="UniProtKB-SubCell"/>
</dbReference>
<dbReference type="SUPFAM" id="SSF56349">
    <property type="entry name" value="DNA breaking-rejoining enzymes"/>
    <property type="match status" value="1"/>
</dbReference>
<feature type="domain" description="Core-binding (CB)" evidence="13">
    <location>
        <begin position="49"/>
        <end position="132"/>
    </location>
</feature>
<evidence type="ECO:0000256" key="11">
    <source>
        <dbReference type="PROSITE-ProRule" id="PRU01248"/>
    </source>
</evidence>
<keyword evidence="8 11" id="KW-0238">DNA-binding</keyword>
<dbReference type="PROSITE" id="PS51900">
    <property type="entry name" value="CB"/>
    <property type="match status" value="1"/>
</dbReference>
<evidence type="ECO:0000256" key="10">
    <source>
        <dbReference type="ARBA" id="ARBA00023306"/>
    </source>
</evidence>
<accession>A0A6M0SP91</accession>
<sequence>MNCNEEFVVRALGKLTLEFNYNWQEQSKIRDILHLALYNYQVTSIEKSLVSSDLKEKILLYLQVKKLENYSIATLNNYMYTLRHFSNFINKPVSTISKNDIRYFLATTYNGLKPSTINNKLACLKAFFEWMEQEEIIPKNPVRHLNGTRLPKRLRKALTIEELEKVRLACINVRERALVEFIFATGCRISEVVATNVNDIDFSNNTLKVIGKGNKQRIVFFSDKTKLHLKNYIATRKDSNGALFIATKKPYNRVSRRALELTISKIGLRANIGKSVFPHLLRHTMATLGLQSGADITTIQHLLGHTTPSTTQVYAENSLDNLRHEYKQHFNC</sequence>
<dbReference type="InterPro" id="IPR004107">
    <property type="entry name" value="Integrase_SAM-like_N"/>
</dbReference>
<keyword evidence="6" id="KW-0159">Chromosome partition</keyword>
<dbReference type="Pfam" id="PF00589">
    <property type="entry name" value="Phage_integrase"/>
    <property type="match status" value="1"/>
</dbReference>
<feature type="domain" description="Tyr recombinase" evidence="12">
    <location>
        <begin position="153"/>
        <end position="327"/>
    </location>
</feature>
<reference evidence="14 15" key="1">
    <citation type="submission" date="2019-02" db="EMBL/GenBank/DDBJ databases">
        <title>Genome sequencing of Clostridium botulinum clinical isolates.</title>
        <authorList>
            <person name="Brunt J."/>
            <person name="Van Vliet A.H.M."/>
            <person name="Stringer S.C."/>
            <person name="Grant K.A."/>
            <person name="Carter A.C."/>
            <person name="Peck M.W."/>
        </authorList>
    </citation>
    <scope>NUCLEOTIDE SEQUENCE [LARGE SCALE GENOMIC DNA]</scope>
    <source>
        <strain evidence="14 15">H113700579</strain>
    </source>
</reference>
<evidence type="ECO:0000259" key="13">
    <source>
        <dbReference type="PROSITE" id="PS51900"/>
    </source>
</evidence>
<evidence type="ECO:0000313" key="15">
    <source>
        <dbReference type="Proteomes" id="UP000472355"/>
    </source>
</evidence>
<comment type="similarity">
    <text evidence="3">Belongs to the 'phage' integrase family.</text>
</comment>
<dbReference type="RefSeq" id="WP_252233005.1">
    <property type="nucleotide sequence ID" value="NZ_QRCW01000015.1"/>
</dbReference>
<dbReference type="InterPro" id="IPR044068">
    <property type="entry name" value="CB"/>
</dbReference>
<dbReference type="Gene3D" id="1.10.443.10">
    <property type="entry name" value="Intergrase catalytic core"/>
    <property type="match status" value="1"/>
</dbReference>
<dbReference type="Pfam" id="PF13495">
    <property type="entry name" value="Phage_int_SAM_4"/>
    <property type="match status" value="1"/>
</dbReference>
<organism evidence="14 15">
    <name type="scientific">Clostridium botulinum</name>
    <dbReference type="NCBI Taxonomy" id="1491"/>
    <lineage>
        <taxon>Bacteria</taxon>
        <taxon>Bacillati</taxon>
        <taxon>Bacillota</taxon>
        <taxon>Clostridia</taxon>
        <taxon>Eubacteriales</taxon>
        <taxon>Clostridiaceae</taxon>
        <taxon>Clostridium</taxon>
    </lineage>
</organism>
<comment type="subcellular location">
    <subcellularLocation>
        <location evidence="2">Cytoplasm</location>
    </subcellularLocation>
</comment>
<keyword evidence="4" id="KW-0963">Cytoplasm</keyword>
<keyword evidence="5" id="KW-0132">Cell division</keyword>
<protein>
    <submittedName>
        <fullName evidence="14">Integrase</fullName>
    </submittedName>
</protein>
<dbReference type="PANTHER" id="PTHR30349">
    <property type="entry name" value="PHAGE INTEGRASE-RELATED"/>
    <property type="match status" value="1"/>
</dbReference>
<evidence type="ECO:0000259" key="12">
    <source>
        <dbReference type="PROSITE" id="PS51898"/>
    </source>
</evidence>
<keyword evidence="9" id="KW-0233">DNA recombination</keyword>
<dbReference type="PROSITE" id="PS51898">
    <property type="entry name" value="TYR_RECOMBINASE"/>
    <property type="match status" value="1"/>
</dbReference>
<dbReference type="GO" id="GO:0051301">
    <property type="term" value="P:cell division"/>
    <property type="evidence" value="ECO:0007669"/>
    <property type="project" value="UniProtKB-KW"/>
</dbReference>
<dbReference type="GO" id="GO:0007059">
    <property type="term" value="P:chromosome segregation"/>
    <property type="evidence" value="ECO:0007669"/>
    <property type="project" value="UniProtKB-KW"/>
</dbReference>
<dbReference type="InterPro" id="IPR002104">
    <property type="entry name" value="Integrase_catalytic"/>
</dbReference>
<evidence type="ECO:0000256" key="3">
    <source>
        <dbReference type="ARBA" id="ARBA00008857"/>
    </source>
</evidence>
<evidence type="ECO:0000256" key="9">
    <source>
        <dbReference type="ARBA" id="ARBA00023172"/>
    </source>
</evidence>
<evidence type="ECO:0000256" key="6">
    <source>
        <dbReference type="ARBA" id="ARBA00022829"/>
    </source>
</evidence>
<dbReference type="NCBIfam" id="NF040815">
    <property type="entry name" value="recomb_XerA_Arch"/>
    <property type="match status" value="1"/>
</dbReference>
<dbReference type="Gene3D" id="1.10.150.130">
    <property type="match status" value="1"/>
</dbReference>
<evidence type="ECO:0000256" key="2">
    <source>
        <dbReference type="ARBA" id="ARBA00004496"/>
    </source>
</evidence>
<dbReference type="Proteomes" id="UP000472355">
    <property type="component" value="Unassembled WGS sequence"/>
</dbReference>
<dbReference type="InterPro" id="IPR011010">
    <property type="entry name" value="DNA_brk_join_enz"/>
</dbReference>
<evidence type="ECO:0000256" key="5">
    <source>
        <dbReference type="ARBA" id="ARBA00022618"/>
    </source>
</evidence>
<name>A0A6M0SP91_CLOBO</name>
<dbReference type="InterPro" id="IPR050090">
    <property type="entry name" value="Tyrosine_recombinase_XerCD"/>
</dbReference>
<comment type="function">
    <text evidence="1">Site-specific tyrosine recombinase, which acts by catalyzing the cutting and rejoining of the recombining DNA molecules.</text>
</comment>
<dbReference type="InterPro" id="IPR010998">
    <property type="entry name" value="Integrase_recombinase_N"/>
</dbReference>